<dbReference type="Gramene" id="RZC83143">
    <property type="protein sequence ID" value="RZC83143"/>
    <property type="gene ID" value="C5167_045932"/>
</dbReference>
<dbReference type="PANTHER" id="PTHR27001:SF8">
    <property type="entry name" value="PROTEIN STRUBBELIG-RECEPTOR FAMILY 2"/>
    <property type="match status" value="1"/>
</dbReference>
<name>A0A4Y7LCD8_PAPSO</name>
<keyword evidence="5" id="KW-1185">Reference proteome</keyword>
<dbReference type="PROSITE" id="PS50011">
    <property type="entry name" value="PROTEIN_KINASE_DOM"/>
    <property type="match status" value="1"/>
</dbReference>
<accession>A0A4Y7LCD8</accession>
<dbReference type="InterPro" id="IPR000719">
    <property type="entry name" value="Prot_kinase_dom"/>
</dbReference>
<organism evidence="4 5">
    <name type="scientific">Papaver somniferum</name>
    <name type="common">Opium poppy</name>
    <dbReference type="NCBI Taxonomy" id="3469"/>
    <lineage>
        <taxon>Eukaryota</taxon>
        <taxon>Viridiplantae</taxon>
        <taxon>Streptophyta</taxon>
        <taxon>Embryophyta</taxon>
        <taxon>Tracheophyta</taxon>
        <taxon>Spermatophyta</taxon>
        <taxon>Magnoliopsida</taxon>
        <taxon>Ranunculales</taxon>
        <taxon>Papaveraceae</taxon>
        <taxon>Papaveroideae</taxon>
        <taxon>Papaver</taxon>
    </lineage>
</organism>
<evidence type="ECO:0000259" key="3">
    <source>
        <dbReference type="PROSITE" id="PS50011"/>
    </source>
</evidence>
<dbReference type="SUPFAM" id="SSF56112">
    <property type="entry name" value="Protein kinase-like (PK-like)"/>
    <property type="match status" value="1"/>
</dbReference>
<evidence type="ECO:0000313" key="4">
    <source>
        <dbReference type="EMBL" id="RZC83143.1"/>
    </source>
</evidence>
<evidence type="ECO:0000256" key="2">
    <source>
        <dbReference type="ARBA" id="ARBA00022840"/>
    </source>
</evidence>
<gene>
    <name evidence="4" type="ORF">C5167_045932</name>
</gene>
<feature type="domain" description="Protein kinase" evidence="3">
    <location>
        <begin position="1"/>
        <end position="196"/>
    </location>
</feature>
<dbReference type="EMBL" id="CM010725">
    <property type="protein sequence ID" value="RZC83143.1"/>
    <property type="molecule type" value="Genomic_DNA"/>
</dbReference>
<proteinExistence type="predicted"/>
<dbReference type="Proteomes" id="UP000316621">
    <property type="component" value="Chromosome 11"/>
</dbReference>
<protein>
    <recommendedName>
        <fullName evidence="3">Protein kinase domain-containing protein</fullName>
    </recommendedName>
</protein>
<evidence type="ECO:0000313" key="5">
    <source>
        <dbReference type="Proteomes" id="UP000316621"/>
    </source>
</evidence>
<sequence>MACSLEYCTWYCLALDYLHSTSSPPVAHNNLKAANVFLDNEFMPRLCDSGLAASELAISYLGYSTPDNGPGRVDNPKGDIFAFGYKNKKGTVSGEMGIVSYAQEDLVEMVDSRIVCDLSSKVLSQFADIVTLCIQSQILFVDHRHHQKQTNNGRLKNRTQLSSFTQLVNKSFFTSQTASTLQSLPESSPTYRVCQD</sequence>
<dbReference type="Gene3D" id="1.10.510.10">
    <property type="entry name" value="Transferase(Phosphotransferase) domain 1"/>
    <property type="match status" value="1"/>
</dbReference>
<keyword evidence="2" id="KW-0067">ATP-binding</keyword>
<dbReference type="GO" id="GO:0004672">
    <property type="term" value="F:protein kinase activity"/>
    <property type="evidence" value="ECO:0007669"/>
    <property type="project" value="InterPro"/>
</dbReference>
<dbReference type="PANTHER" id="PTHR27001">
    <property type="entry name" value="OS01G0253100 PROTEIN"/>
    <property type="match status" value="1"/>
</dbReference>
<evidence type="ECO:0000256" key="1">
    <source>
        <dbReference type="ARBA" id="ARBA00022741"/>
    </source>
</evidence>
<dbReference type="GO" id="GO:0005524">
    <property type="term" value="F:ATP binding"/>
    <property type="evidence" value="ECO:0007669"/>
    <property type="project" value="UniProtKB-KW"/>
</dbReference>
<dbReference type="AlphaFoldDB" id="A0A4Y7LCD8"/>
<keyword evidence="1" id="KW-0547">Nucleotide-binding</keyword>
<dbReference type="InterPro" id="IPR011009">
    <property type="entry name" value="Kinase-like_dom_sf"/>
</dbReference>
<dbReference type="GO" id="GO:0005886">
    <property type="term" value="C:plasma membrane"/>
    <property type="evidence" value="ECO:0007669"/>
    <property type="project" value="TreeGrafter"/>
</dbReference>
<reference evidence="4 5" key="1">
    <citation type="journal article" date="2018" name="Science">
        <title>The opium poppy genome and morphinan production.</title>
        <authorList>
            <person name="Guo L."/>
            <person name="Winzer T."/>
            <person name="Yang X."/>
            <person name="Li Y."/>
            <person name="Ning Z."/>
            <person name="He Z."/>
            <person name="Teodor R."/>
            <person name="Lu Y."/>
            <person name="Bowser T.A."/>
            <person name="Graham I.A."/>
            <person name="Ye K."/>
        </authorList>
    </citation>
    <scope>NUCLEOTIDE SEQUENCE [LARGE SCALE GENOMIC DNA]</scope>
    <source>
        <strain evidence="5">cv. HN1</strain>
        <tissue evidence="4">Leaves</tissue>
    </source>
</reference>